<dbReference type="OrthoDB" id="5554140at2759"/>
<feature type="region of interest" description="Disordered" evidence="1">
    <location>
        <begin position="413"/>
        <end position="435"/>
    </location>
</feature>
<dbReference type="Proteomes" id="UP000245942">
    <property type="component" value="Unassembled WGS sequence"/>
</dbReference>
<evidence type="ECO:0000313" key="4">
    <source>
        <dbReference type="Proteomes" id="UP000245942"/>
    </source>
</evidence>
<feature type="compositionally biased region" description="Polar residues" evidence="1">
    <location>
        <begin position="456"/>
        <end position="466"/>
    </location>
</feature>
<dbReference type="PANTHER" id="PTHR12100">
    <property type="entry name" value="SEC10"/>
    <property type="match status" value="1"/>
</dbReference>
<feature type="compositionally biased region" description="Acidic residues" evidence="1">
    <location>
        <begin position="747"/>
        <end position="757"/>
    </location>
</feature>
<dbReference type="Pfam" id="PF07393">
    <property type="entry name" value="Sec10_HB"/>
    <property type="match status" value="2"/>
</dbReference>
<dbReference type="PANTHER" id="PTHR12100:SF1">
    <property type="entry name" value="RECYCLIN-1"/>
    <property type="match status" value="1"/>
</dbReference>
<dbReference type="RefSeq" id="XP_025350272.1">
    <property type="nucleotide sequence ID" value="XM_025493797.1"/>
</dbReference>
<feature type="region of interest" description="Disordered" evidence="1">
    <location>
        <begin position="712"/>
        <end position="770"/>
    </location>
</feature>
<dbReference type="GeneID" id="37015531"/>
<feature type="region of interest" description="Disordered" evidence="1">
    <location>
        <begin position="562"/>
        <end position="584"/>
    </location>
</feature>
<feature type="region of interest" description="Disordered" evidence="1">
    <location>
        <begin position="1"/>
        <end position="54"/>
    </location>
</feature>
<feature type="compositionally biased region" description="Low complexity" evidence="1">
    <location>
        <begin position="833"/>
        <end position="850"/>
    </location>
</feature>
<feature type="region of interest" description="Disordered" evidence="1">
    <location>
        <begin position="447"/>
        <end position="466"/>
    </location>
</feature>
<dbReference type="GO" id="GO:0006887">
    <property type="term" value="P:exocytosis"/>
    <property type="evidence" value="ECO:0007669"/>
    <property type="project" value="TreeGrafter"/>
</dbReference>
<feature type="region of interest" description="Disordered" evidence="1">
    <location>
        <begin position="67"/>
        <end position="98"/>
    </location>
</feature>
<dbReference type="AlphaFoldDB" id="A0A316UD74"/>
<evidence type="ECO:0000259" key="2">
    <source>
        <dbReference type="PROSITE" id="PS50181"/>
    </source>
</evidence>
<evidence type="ECO:0000313" key="3">
    <source>
        <dbReference type="EMBL" id="PWN23112.1"/>
    </source>
</evidence>
<dbReference type="GO" id="GO:0006893">
    <property type="term" value="P:Golgi to plasma membrane transport"/>
    <property type="evidence" value="ECO:0007669"/>
    <property type="project" value="TreeGrafter"/>
</dbReference>
<proteinExistence type="predicted"/>
<dbReference type="InterPro" id="IPR009976">
    <property type="entry name" value="Sec10-like"/>
</dbReference>
<feature type="domain" description="F-box" evidence="2">
    <location>
        <begin position="105"/>
        <end position="151"/>
    </location>
</feature>
<feature type="compositionally biased region" description="Low complexity" evidence="1">
    <location>
        <begin position="803"/>
        <end position="822"/>
    </location>
</feature>
<feature type="region of interest" description="Disordered" evidence="1">
    <location>
        <begin position="786"/>
        <end position="850"/>
    </location>
</feature>
<dbReference type="InterPro" id="IPR048627">
    <property type="entry name" value="Sec10_HB"/>
</dbReference>
<dbReference type="InterPro" id="IPR001810">
    <property type="entry name" value="F-box_dom"/>
</dbReference>
<dbReference type="STRING" id="1684307.A0A316UD74"/>
<dbReference type="EMBL" id="KZ819322">
    <property type="protein sequence ID" value="PWN23112.1"/>
    <property type="molecule type" value="Genomic_DNA"/>
</dbReference>
<feature type="compositionally biased region" description="Polar residues" evidence="1">
    <location>
        <begin position="712"/>
        <end position="728"/>
    </location>
</feature>
<reference evidence="3 4" key="1">
    <citation type="journal article" date="2018" name="Mol. Biol. Evol.">
        <title>Broad Genomic Sampling Reveals a Smut Pathogenic Ancestry of the Fungal Clade Ustilaginomycotina.</title>
        <authorList>
            <person name="Kijpornyongpan T."/>
            <person name="Mondo S.J."/>
            <person name="Barry K."/>
            <person name="Sandor L."/>
            <person name="Lee J."/>
            <person name="Lipzen A."/>
            <person name="Pangilinan J."/>
            <person name="LaButti K."/>
            <person name="Hainaut M."/>
            <person name="Henrissat B."/>
            <person name="Grigoriev I.V."/>
            <person name="Spatafora J.W."/>
            <person name="Aime M.C."/>
        </authorList>
    </citation>
    <scope>NUCLEOTIDE SEQUENCE [LARGE SCALE GENOMIC DNA]</scope>
    <source>
        <strain evidence="3 4">MCA 4718</strain>
    </source>
</reference>
<accession>A0A316UD74</accession>
<feature type="compositionally biased region" description="Polar residues" evidence="1">
    <location>
        <begin position="566"/>
        <end position="580"/>
    </location>
</feature>
<organism evidence="3 4">
    <name type="scientific">Pseudomicrostroma glucosiphilum</name>
    <dbReference type="NCBI Taxonomy" id="1684307"/>
    <lineage>
        <taxon>Eukaryota</taxon>
        <taxon>Fungi</taxon>
        <taxon>Dikarya</taxon>
        <taxon>Basidiomycota</taxon>
        <taxon>Ustilaginomycotina</taxon>
        <taxon>Exobasidiomycetes</taxon>
        <taxon>Microstromatales</taxon>
        <taxon>Microstromatales incertae sedis</taxon>
        <taxon>Pseudomicrostroma</taxon>
    </lineage>
</organism>
<evidence type="ECO:0000256" key="1">
    <source>
        <dbReference type="SAM" id="MobiDB-lite"/>
    </source>
</evidence>
<dbReference type="PROSITE" id="PS50181">
    <property type="entry name" value="FBOX"/>
    <property type="match status" value="1"/>
</dbReference>
<name>A0A316UD74_9BASI</name>
<protein>
    <recommendedName>
        <fullName evidence="2">F-box domain-containing protein</fullName>
    </recommendedName>
</protein>
<gene>
    <name evidence="3" type="ORF">BCV69DRAFT_292434</name>
</gene>
<keyword evidence="4" id="KW-1185">Reference proteome</keyword>
<dbReference type="GO" id="GO:0000145">
    <property type="term" value="C:exocyst"/>
    <property type="evidence" value="ECO:0007669"/>
    <property type="project" value="TreeGrafter"/>
</dbReference>
<sequence length="1202" mass="130915">MDSWKPLQPNSRHVPSIQDAYAAPAQSTRQAPPAHPHPPAASRPSVPGSKRASLFSWSGRGNASKYAAPPVDASSSLPGIGSGSKWASAARRRSGTDRAMAEGDETLIGNLPAPIHAMIADLLNLQDVANYMLSCRKIAYIIAKEDFWHRRAVAVQWAHVKGVEVENAGVQTTISPSPSSATQINGQTRAESQTLAEDEEWTDFSSAKMTVAASGDSFRRLSFSTVGSVPASSTNAVFSFSNEVSLPSGRLSPSYCALRSYKIALRPILESLEASESADASTLFTTATWGPLEQQALLGNLIRAVLPASSGGGGLFPMFNTPQTDPQLLGTASSRASLLLSSTSQLTSQLLSHFTSSCDRRSDALRAAEHGATGIAGAVNRAEGDMRAFAAAVWELGRSAQRLVECSESLGRATEENDDAVDGNSHSTRPRKELGAEAKTAWLETQDKKNPVRWSTEPSANIISSPTGPATLDFTPMIETMSAVSAHMLSEARLIAQIFPPEQKVLLEWGHRIAHRLVEEYIRPLLELAKRSSIHLFLRSCAATFTQSLRLVEALLETSIPDQLPAPSTTHETDTTSGARQRQESDAWKARFDKVVTRDACYATVYQAWEFVMTDYLVEEKEWIRTEMERVAYKWEEDLANQAAASRVDAAFLTAQNPAAVKRTVLSGFKDVLLLPVTVVPRTAVNVGGAVFRTAGKGVSHLNPLKWQGSAANETNQTESGSAASPSGENGYIDFSNGGLDVHQYGSEDEDDDEPGNLDERLGSPDNDEWNEEVKAWKEVANKATREAKQYSVSTGPQPRIGTSTLRASSAHSRAASATSQAIALPSTGQPNSRPATPRSATPTPGLATPSSLQRMQLLLSLDTALQMIHLNRDCLKRIGTFSAFPGEIGSRVQEEIEDVAVAFLQCLGERHINPGFQKATSQIISWAPAEQSRKADARSGIATTADEGLEHVEPLVHFFELVHVGDTIAQMVQVYFDQELSRHIDRGDFFNSVVREKKRFENALDEAVAAGLNAGVDLLMGQVEHIVATTQDPRDYYPEKSSDMDLGRPTAACAKAIQCLQTHCKMLVGCTDKNVLEVFWQEIGLRLHTIICKHLKRQIISLEGGFKVIADLNAYYAFIASLKQSTLLPYFEALKMLGNVYVIEDPKELASLVRDTTVFRGTLTPEDLYEFLQARCDFKAIEKAVDKEMYGFKVSEDCKVM</sequence>